<evidence type="ECO:0000256" key="2">
    <source>
        <dbReference type="SAM" id="SignalP"/>
    </source>
</evidence>
<dbReference type="InterPro" id="IPR044094">
    <property type="entry name" value="AtsA-like_MBL-fold"/>
</dbReference>
<dbReference type="PANTHER" id="PTHR46018">
    <property type="entry name" value="ZINC PHOSPHODIESTERASE ELAC PROTEIN 1"/>
    <property type="match status" value="1"/>
</dbReference>
<sequence length="321" mass="34743">MDRFTDRTRRRLLGASVAALGLSALPALAAADATPVSKPGARTRLILLGTAGGPTPKALRAAPASAVVVDDAIYLIDCGNGVARQMALAGLSLGAIGNVFLTHHHSDHNADYGNLLWLAWAADLRHRVDTWGPPPLKRMTRQFLRLNDTDIRTRIADEGRPELASLIRPHELRAGGEVMRDERVRVTAALVDHPPMHPAFAYRFDTPDRSIVFSGDTRPSAALIELARGADVLVHEVMYLPALEKLIASEAQAARLRQHLLDSHTTTEQVGKLASEAGVKTLVLNHFVPGGDPALTDEVWRAAVAPHFKGELVIGRDLMEL</sequence>
<dbReference type="PROSITE" id="PS51318">
    <property type="entry name" value="TAT"/>
    <property type="match status" value="1"/>
</dbReference>
<dbReference type="SUPFAM" id="SSF56281">
    <property type="entry name" value="Metallo-hydrolase/oxidoreductase"/>
    <property type="match status" value="1"/>
</dbReference>
<evidence type="ECO:0000259" key="3">
    <source>
        <dbReference type="SMART" id="SM00849"/>
    </source>
</evidence>
<organism evidence="4 5">
    <name type="scientific">Lysobacter gummosus</name>
    <dbReference type="NCBI Taxonomy" id="262324"/>
    <lineage>
        <taxon>Bacteria</taxon>
        <taxon>Pseudomonadati</taxon>
        <taxon>Pseudomonadota</taxon>
        <taxon>Gammaproteobacteria</taxon>
        <taxon>Lysobacterales</taxon>
        <taxon>Lysobacteraceae</taxon>
        <taxon>Lysobacter</taxon>
    </lineage>
</organism>
<dbReference type="RefSeq" id="WP_057944145.1">
    <property type="nucleotide sequence ID" value="NZ_CP011131.1"/>
</dbReference>
<keyword evidence="1" id="KW-0378">Hydrolase</keyword>
<name>A0ABY3XAQ2_9GAMM</name>
<dbReference type="CDD" id="cd07719">
    <property type="entry name" value="arylsulfatase_AtsA-like_MBL-fold"/>
    <property type="match status" value="1"/>
</dbReference>
<dbReference type="EMBL" id="CP093547">
    <property type="protein sequence ID" value="UNP28569.1"/>
    <property type="molecule type" value="Genomic_DNA"/>
</dbReference>
<dbReference type="InterPro" id="IPR006311">
    <property type="entry name" value="TAT_signal"/>
</dbReference>
<dbReference type="Gene3D" id="3.60.15.10">
    <property type="entry name" value="Ribonuclease Z/Hydroxyacylglutathione hydrolase-like"/>
    <property type="match status" value="1"/>
</dbReference>
<feature type="domain" description="Metallo-beta-lactamase" evidence="3">
    <location>
        <begin position="63"/>
        <end position="264"/>
    </location>
</feature>
<dbReference type="PANTHER" id="PTHR46018:SF2">
    <property type="entry name" value="ZINC PHOSPHODIESTERASE ELAC PROTEIN 1"/>
    <property type="match status" value="1"/>
</dbReference>
<dbReference type="Proteomes" id="UP000829194">
    <property type="component" value="Chromosome"/>
</dbReference>
<accession>A0ABY3XAQ2</accession>
<evidence type="ECO:0000256" key="1">
    <source>
        <dbReference type="ARBA" id="ARBA00022801"/>
    </source>
</evidence>
<evidence type="ECO:0000313" key="4">
    <source>
        <dbReference type="EMBL" id="UNP28569.1"/>
    </source>
</evidence>
<feature type="signal peptide" evidence="2">
    <location>
        <begin position="1"/>
        <end position="29"/>
    </location>
</feature>
<reference evidence="4 5" key="1">
    <citation type="submission" date="2022-03" db="EMBL/GenBank/DDBJ databases">
        <title>Complete genome sequence of Lysobacter capsici VKM B-2533 and Lysobacter gummosus 10.1.1, promising sources of lytic agents.</title>
        <authorList>
            <person name="Tarlachkov S.V."/>
            <person name="Kudryakova I.V."/>
            <person name="Afoshin A.S."/>
            <person name="Leontyevskaya E.A."/>
            <person name="Leontyevskaya N.V."/>
        </authorList>
    </citation>
    <scope>NUCLEOTIDE SEQUENCE [LARGE SCALE GENOMIC DNA]</scope>
    <source>
        <strain evidence="4 5">10.1.1</strain>
    </source>
</reference>
<protein>
    <submittedName>
        <fullName evidence="4">MBL fold metallo-hydrolase</fullName>
    </submittedName>
</protein>
<dbReference type="InterPro" id="IPR036866">
    <property type="entry name" value="RibonucZ/Hydroxyglut_hydro"/>
</dbReference>
<keyword evidence="2" id="KW-0732">Signal</keyword>
<keyword evidence="5" id="KW-1185">Reference proteome</keyword>
<evidence type="ECO:0000313" key="5">
    <source>
        <dbReference type="Proteomes" id="UP000829194"/>
    </source>
</evidence>
<dbReference type="SMART" id="SM00849">
    <property type="entry name" value="Lactamase_B"/>
    <property type="match status" value="1"/>
</dbReference>
<gene>
    <name evidence="4" type="ORF">MOV92_19090</name>
</gene>
<feature type="chain" id="PRO_5045464460" evidence="2">
    <location>
        <begin position="30"/>
        <end position="321"/>
    </location>
</feature>
<dbReference type="InterPro" id="IPR001279">
    <property type="entry name" value="Metallo-B-lactamas"/>
</dbReference>
<dbReference type="Pfam" id="PF12706">
    <property type="entry name" value="Lactamase_B_2"/>
    <property type="match status" value="1"/>
</dbReference>
<proteinExistence type="predicted"/>